<organism evidence="4 5">
    <name type="scientific">Exophiala spinifera</name>
    <dbReference type="NCBI Taxonomy" id="91928"/>
    <lineage>
        <taxon>Eukaryota</taxon>
        <taxon>Fungi</taxon>
        <taxon>Dikarya</taxon>
        <taxon>Ascomycota</taxon>
        <taxon>Pezizomycotina</taxon>
        <taxon>Eurotiomycetes</taxon>
        <taxon>Chaetothyriomycetidae</taxon>
        <taxon>Chaetothyriales</taxon>
        <taxon>Herpotrichiellaceae</taxon>
        <taxon>Exophiala</taxon>
    </lineage>
</organism>
<proteinExistence type="predicted"/>
<gene>
    <name evidence="4" type="ORF">PV08_05896</name>
</gene>
<evidence type="ECO:0000259" key="3">
    <source>
        <dbReference type="PROSITE" id="PS50157"/>
    </source>
</evidence>
<dbReference type="Proteomes" id="UP000053328">
    <property type="component" value="Unassembled WGS sequence"/>
</dbReference>
<feature type="compositionally biased region" description="Low complexity" evidence="2">
    <location>
        <begin position="531"/>
        <end position="542"/>
    </location>
</feature>
<dbReference type="STRING" id="91928.A0A0D1YLD4"/>
<feature type="compositionally biased region" description="Basic and acidic residues" evidence="2">
    <location>
        <begin position="1"/>
        <end position="14"/>
    </location>
</feature>
<evidence type="ECO:0000256" key="2">
    <source>
        <dbReference type="SAM" id="MobiDB-lite"/>
    </source>
</evidence>
<keyword evidence="1" id="KW-0863">Zinc-finger</keyword>
<dbReference type="VEuPathDB" id="FungiDB:PV08_05896"/>
<keyword evidence="1" id="KW-0862">Zinc</keyword>
<accession>A0A0D1YLD4</accession>
<evidence type="ECO:0000313" key="5">
    <source>
        <dbReference type="Proteomes" id="UP000053328"/>
    </source>
</evidence>
<dbReference type="EMBL" id="KN847495">
    <property type="protein sequence ID" value="KIW15846.1"/>
    <property type="molecule type" value="Genomic_DNA"/>
</dbReference>
<name>A0A0D1YLD4_9EURO</name>
<dbReference type="GeneID" id="27332979"/>
<dbReference type="PROSITE" id="PS50157">
    <property type="entry name" value="ZINC_FINGER_C2H2_2"/>
    <property type="match status" value="1"/>
</dbReference>
<protein>
    <recommendedName>
        <fullName evidence="3">C2H2-type domain-containing protein</fullName>
    </recommendedName>
</protein>
<dbReference type="SMART" id="SM00355">
    <property type="entry name" value="ZnF_C2H2"/>
    <property type="match status" value="5"/>
</dbReference>
<evidence type="ECO:0000256" key="1">
    <source>
        <dbReference type="PROSITE-ProRule" id="PRU00042"/>
    </source>
</evidence>
<dbReference type="InterPro" id="IPR013087">
    <property type="entry name" value="Znf_C2H2_type"/>
</dbReference>
<dbReference type="PROSITE" id="PS00028">
    <property type="entry name" value="ZINC_FINGER_C2H2_1"/>
    <property type="match status" value="1"/>
</dbReference>
<dbReference type="GO" id="GO:0008270">
    <property type="term" value="F:zinc ion binding"/>
    <property type="evidence" value="ECO:0007669"/>
    <property type="project" value="UniProtKB-KW"/>
</dbReference>
<evidence type="ECO:0000313" key="4">
    <source>
        <dbReference type="EMBL" id="KIW15846.1"/>
    </source>
</evidence>
<dbReference type="OrthoDB" id="4369953at2759"/>
<dbReference type="RefSeq" id="XP_016236062.1">
    <property type="nucleotide sequence ID" value="XM_016380235.1"/>
</dbReference>
<feature type="region of interest" description="Disordered" evidence="2">
    <location>
        <begin position="499"/>
        <end position="550"/>
    </location>
</feature>
<sequence length="968" mass="108976">MAHEDVSLELHSSEFEDSEAEGNSSTNPYARFENAGRRTREEILLHQATDRVDSKKAVRKQSYLHGAPSSAYQQSYIKTNVDAFMNTINHDPKTCLSGENIQRFIVTLVKRLKPCHKTKPVVSIETIKDYWYQLICYLRFQYKDISTHYGTHEVSRINAYLSQQVSAGNLTKGQWVSKQWAGFNLVQRMTRDYFRSAFQNGVHNWDVTIQRVLGIMLQVACSARPGDVARTYLYQGDQYVKWKDIELRLDKDASSIQQLRAKVTLRFTKGLKDTTNVDEIKWFDPLDDPSQSTSCTVKLLIIHALRQGNTYGRTLAEVLKHTSGQRGRLVQWRFPDRPVLCKIKRAHLLDYDHPAGTSQARDTMGVMSCITGLLKPITPQALRRGSARDIAHLNKPLKGTASKAVASGLGHKRKSLNTGVTEGYVGPAQEQTFNARAKAPFQDRLAPEWREAEADERLPPIRRPTFANREIDALAAEKGIDAVGSARRSLIKELRLKDQAQRAPLPKRNLAQDNHATKKRKTSSTAVPDDATTGTSTASGGSNNPRLPLRGLTDSEINVQAPKHTVPRQLIDPELLAPSATAVLSTQQALDESVPERRISDMALEDMEQLSVDTSSVNIVQQFITPAAAGPSDSENDSINPEEAQALEHDLLMASIGSLMTEEAFNTPWELAGDAFVDHFAAINEFRIIGKWDHNDAEEIAKHVPTGGSRNDPVAFLHHCNKGCGYARWDPYVVQKHQATCTGPDGHDVEQDTVHEEHRCSEEGCGKVFKNRKALLNHKYQTHEWKPRKCQSGCDPDTSPVYQTYYEYCKHQRTEHDGLPQPQQCPLIQDCGLELVFERCNLLSIHLKYKHQLNALEVQQYLPERKVNVGWSKKRDVKKTEPRQCPKSGCKLEAPFTQLSSLRDHLKTAHGMPDEEAVILAEETLNKKMRKRKPPTAVNCPEMDCKSTASFTQVAKLRKHFAMVHKLS</sequence>
<dbReference type="HOGENOM" id="CLU_008700_0_0_1"/>
<reference evidence="4 5" key="1">
    <citation type="submission" date="2015-01" db="EMBL/GenBank/DDBJ databases">
        <title>The Genome Sequence of Exophiala spinifera CBS89968.</title>
        <authorList>
            <consortium name="The Broad Institute Genomics Platform"/>
            <person name="Cuomo C."/>
            <person name="de Hoog S."/>
            <person name="Gorbushina A."/>
            <person name="Stielow B."/>
            <person name="Teixiera M."/>
            <person name="Abouelleil A."/>
            <person name="Chapman S.B."/>
            <person name="Priest M."/>
            <person name="Young S.K."/>
            <person name="Wortman J."/>
            <person name="Nusbaum C."/>
            <person name="Birren B."/>
        </authorList>
    </citation>
    <scope>NUCLEOTIDE SEQUENCE [LARGE SCALE GENOMIC DNA]</scope>
    <source>
        <strain evidence="4 5">CBS 89968</strain>
    </source>
</reference>
<feature type="domain" description="C2H2-type" evidence="3">
    <location>
        <begin position="758"/>
        <end position="788"/>
    </location>
</feature>
<keyword evidence="1" id="KW-0479">Metal-binding</keyword>
<feature type="region of interest" description="Disordered" evidence="2">
    <location>
        <begin position="1"/>
        <end position="33"/>
    </location>
</feature>
<keyword evidence="5" id="KW-1185">Reference proteome</keyword>
<dbReference type="AlphaFoldDB" id="A0A0D1YLD4"/>